<evidence type="ECO:0000256" key="1">
    <source>
        <dbReference type="SAM" id="Coils"/>
    </source>
</evidence>
<keyword evidence="1" id="KW-0175">Coiled coil</keyword>
<dbReference type="SMR" id="A0A836GVY5"/>
<gene>
    <name evidence="3" type="ORF">LSCM4_02215</name>
</gene>
<proteinExistence type="predicted"/>
<name>A0A836GVY5_9TRYP</name>
<evidence type="ECO:0000313" key="3">
    <source>
        <dbReference type="EMBL" id="KAG5472890.1"/>
    </source>
</evidence>
<sequence>MDRFRTSLCLNGVRTSDYVPLHVVEAQTLSLKGKLVSFDEVVELALPSKVAAAMMSSMAAVPAYSYAMFFLLGSQVYRGRLGDAVVHNIIRDQACYRSMLDKHPVTSEPLATARTGRNGAGAAPLQYEECLLFGYDGGALACETLRASDSAEAVDEVLCTLQAISLAVFKYTENKTCAVLVSSHLSTAHMAALFLASHRHVFLYVDEIMSAEEVLATTAEMQQVRDSLSSFAAPLAVDVERAQRTVASSDDGASILQSSCTLRALAHTGKEYEVLLAAVGQEWAEQQKRHPSCRSHDVVTTSENGEVGSGSLLRALRRELEEVRAAQRVAEDALADERRAHRKEVLSLRAALESAQRRGVDDTATSEVLNRSTMNGRVVSQNLLHSLQQQQHSHHHHSNDAASSAVILQLRKALQDALKAQQFAEEKVHLLELRQSLTTSGSQSAPNAAGDASGAVNSPRPSLRLQPVATATPSAKKPPTWEQKLLQQENAALVAEFQRKEKAWQQQLRQASAEAGQLKQERVEMEATLRLQSQAIAAAQQALVDSRVAQEREMRQLLERVRVLSQESRSRHRSRARSTDTDQACGSQGSVEMAEAGVLSSSVSRTPQRQSTQQPPLVGSSTLKAKATSGGMMSPHR</sequence>
<protein>
    <submittedName>
        <fullName evidence="3">Uncharacterized protein</fullName>
    </submittedName>
</protein>
<dbReference type="EMBL" id="JAFHLR010000030">
    <property type="protein sequence ID" value="KAG5472890.1"/>
    <property type="molecule type" value="Genomic_DNA"/>
</dbReference>
<feature type="region of interest" description="Disordered" evidence="2">
    <location>
        <begin position="439"/>
        <end position="463"/>
    </location>
</feature>
<dbReference type="GeneID" id="92358183"/>
<evidence type="ECO:0000256" key="2">
    <source>
        <dbReference type="SAM" id="MobiDB-lite"/>
    </source>
</evidence>
<dbReference type="Proteomes" id="UP000674143">
    <property type="component" value="Unassembled WGS sequence"/>
</dbReference>
<dbReference type="AlphaFoldDB" id="A0A836GVY5"/>
<feature type="region of interest" description="Disordered" evidence="2">
    <location>
        <begin position="564"/>
        <end position="637"/>
    </location>
</feature>
<feature type="compositionally biased region" description="Low complexity" evidence="2">
    <location>
        <begin position="600"/>
        <end position="616"/>
    </location>
</feature>
<accession>A0A836GVY5</accession>
<dbReference type="KEGG" id="loi:92358183"/>
<feature type="compositionally biased region" description="Polar residues" evidence="2">
    <location>
        <begin position="581"/>
        <end position="590"/>
    </location>
</feature>
<reference evidence="4" key="1">
    <citation type="journal article" date="2021" name="Microbiol. Resour. Announc.">
        <title>LGAAP: Leishmaniinae Genome Assembly and Annotation Pipeline.</title>
        <authorList>
            <person name="Almutairi H."/>
            <person name="Urbaniak M.D."/>
            <person name="Bates M.D."/>
            <person name="Jariyapan N."/>
            <person name="Kwakye-Nuako G."/>
            <person name="Thomaz-Soccol V."/>
            <person name="Al-Salem W.S."/>
            <person name="Dillon R.J."/>
            <person name="Bates P.A."/>
            <person name="Gatherer D."/>
        </authorList>
    </citation>
    <scope>NUCLEOTIDE SEQUENCE [LARGE SCALE GENOMIC DNA]</scope>
</reference>
<keyword evidence="4" id="KW-1185">Reference proteome</keyword>
<evidence type="ECO:0000313" key="4">
    <source>
        <dbReference type="Proteomes" id="UP000674143"/>
    </source>
</evidence>
<feature type="coiled-coil region" evidence="1">
    <location>
        <begin position="313"/>
        <end position="358"/>
    </location>
</feature>
<reference evidence="4" key="2">
    <citation type="journal article" date="2021" name="Sci. Data">
        <title>Chromosome-scale genome sequencing, assembly and annotation of six genomes from subfamily Leishmaniinae.</title>
        <authorList>
            <person name="Almutairi H."/>
            <person name="Urbaniak M.D."/>
            <person name="Bates M.D."/>
            <person name="Jariyapan N."/>
            <person name="Kwakye-Nuako G."/>
            <person name="Thomaz Soccol V."/>
            <person name="Al-Salem W.S."/>
            <person name="Dillon R.J."/>
            <person name="Bates P.A."/>
            <person name="Gatherer D."/>
        </authorList>
    </citation>
    <scope>NUCLEOTIDE SEQUENCE [LARGE SCALE GENOMIC DNA]</scope>
</reference>
<comment type="caution">
    <text evidence="3">The sequence shown here is derived from an EMBL/GenBank/DDBJ whole genome shotgun (WGS) entry which is preliminary data.</text>
</comment>
<organism evidence="3 4">
    <name type="scientific">Leishmania orientalis</name>
    <dbReference type="NCBI Taxonomy" id="2249476"/>
    <lineage>
        <taxon>Eukaryota</taxon>
        <taxon>Discoba</taxon>
        <taxon>Euglenozoa</taxon>
        <taxon>Kinetoplastea</taxon>
        <taxon>Metakinetoplastina</taxon>
        <taxon>Trypanosomatida</taxon>
        <taxon>Trypanosomatidae</taxon>
        <taxon>Leishmaniinae</taxon>
        <taxon>Leishmania</taxon>
    </lineage>
</organism>
<dbReference type="RefSeq" id="XP_067061286.1">
    <property type="nucleotide sequence ID" value="XM_067204249.1"/>
</dbReference>